<keyword evidence="4" id="KW-1185">Reference proteome</keyword>
<dbReference type="Gene3D" id="3.40.47.10">
    <property type="match status" value="1"/>
</dbReference>
<dbReference type="CDD" id="cd00829">
    <property type="entry name" value="SCP-x_thiolase"/>
    <property type="match status" value="1"/>
</dbReference>
<comment type="caution">
    <text evidence="3">The sequence shown here is derived from an EMBL/GenBank/DDBJ whole genome shotgun (WGS) entry which is preliminary data.</text>
</comment>
<dbReference type="Pfam" id="PF22691">
    <property type="entry name" value="Thiolase_C_1"/>
    <property type="match status" value="1"/>
</dbReference>
<dbReference type="InterPro" id="IPR020616">
    <property type="entry name" value="Thiolase_N"/>
</dbReference>
<feature type="domain" description="Thiolase C-terminal" evidence="2">
    <location>
        <begin position="245"/>
        <end position="363"/>
    </location>
</feature>
<protein>
    <submittedName>
        <fullName evidence="3">Thiolase family protein</fullName>
    </submittedName>
</protein>
<dbReference type="EMBL" id="JBEYBF010000059">
    <property type="protein sequence ID" value="MEU1957254.1"/>
    <property type="molecule type" value="Genomic_DNA"/>
</dbReference>
<organism evidence="3 4">
    <name type="scientific">Nocardia rhamnosiphila</name>
    <dbReference type="NCBI Taxonomy" id="426716"/>
    <lineage>
        <taxon>Bacteria</taxon>
        <taxon>Bacillati</taxon>
        <taxon>Actinomycetota</taxon>
        <taxon>Actinomycetes</taxon>
        <taxon>Mycobacteriales</taxon>
        <taxon>Nocardiaceae</taxon>
        <taxon>Nocardia</taxon>
    </lineage>
</organism>
<evidence type="ECO:0000313" key="4">
    <source>
        <dbReference type="Proteomes" id="UP001550628"/>
    </source>
</evidence>
<name>A0ABV2X270_9NOCA</name>
<dbReference type="SUPFAM" id="SSF53901">
    <property type="entry name" value="Thiolase-like"/>
    <property type="match status" value="2"/>
</dbReference>
<dbReference type="RefSeq" id="WP_356960140.1">
    <property type="nucleotide sequence ID" value="NZ_JBEYBD010000047.1"/>
</dbReference>
<accession>A0ABV2X270</accession>
<gene>
    <name evidence="3" type="ORF">ABZ510_36080</name>
</gene>
<dbReference type="PIRSF" id="PIRSF000429">
    <property type="entry name" value="Ac-CoA_Ac_transf"/>
    <property type="match status" value="1"/>
</dbReference>
<dbReference type="PANTHER" id="PTHR42870:SF1">
    <property type="entry name" value="NON-SPECIFIC LIPID-TRANSFER PROTEIN-LIKE 2"/>
    <property type="match status" value="1"/>
</dbReference>
<dbReference type="PANTHER" id="PTHR42870">
    <property type="entry name" value="ACETYL-COA C-ACETYLTRANSFERASE"/>
    <property type="match status" value="1"/>
</dbReference>
<reference evidence="3 4" key="1">
    <citation type="submission" date="2024-06" db="EMBL/GenBank/DDBJ databases">
        <title>The Natural Products Discovery Center: Release of the First 8490 Sequenced Strains for Exploring Actinobacteria Biosynthetic Diversity.</title>
        <authorList>
            <person name="Kalkreuter E."/>
            <person name="Kautsar S.A."/>
            <person name="Yang D."/>
            <person name="Bader C.D."/>
            <person name="Teijaro C.N."/>
            <person name="Fluegel L."/>
            <person name="Davis C.M."/>
            <person name="Simpson J.R."/>
            <person name="Lauterbach L."/>
            <person name="Steele A.D."/>
            <person name="Gui C."/>
            <person name="Meng S."/>
            <person name="Li G."/>
            <person name="Viehrig K."/>
            <person name="Ye F."/>
            <person name="Su P."/>
            <person name="Kiefer A.F."/>
            <person name="Nichols A."/>
            <person name="Cepeda A.J."/>
            <person name="Yan W."/>
            <person name="Fan B."/>
            <person name="Jiang Y."/>
            <person name="Adhikari A."/>
            <person name="Zheng C.-J."/>
            <person name="Schuster L."/>
            <person name="Cowan T.M."/>
            <person name="Smanski M.J."/>
            <person name="Chevrette M.G."/>
            <person name="De Carvalho L.P.S."/>
            <person name="Shen B."/>
        </authorList>
    </citation>
    <scope>NUCLEOTIDE SEQUENCE [LARGE SCALE GENOMIC DNA]</scope>
    <source>
        <strain evidence="3 4">NPDC019708</strain>
    </source>
</reference>
<evidence type="ECO:0000259" key="2">
    <source>
        <dbReference type="Pfam" id="PF22691"/>
    </source>
</evidence>
<feature type="domain" description="Thiolase N-terminal" evidence="1">
    <location>
        <begin position="4"/>
        <end position="209"/>
    </location>
</feature>
<dbReference type="InterPro" id="IPR002155">
    <property type="entry name" value="Thiolase"/>
</dbReference>
<sequence length="379" mass="39526">MSVIVAGVGVTRFGKLPERSVESLAVEAVRTALRDAGIGSNEVDLAYSSSLFQPPGHGQRYLKHVGLAGVPIVNVENACASSSTGILQAASMIEVGAAEVVLCVGAESHTSPGVLPKPDQSVFGRMGMSWPAKYALEARAEIENGHVSADQLARIAVKNRLNASLNPNAQFQQRITVEEVLASRMVSDPLTLLQCCPQSDGAAAVVLTSSTHRAAHASGRRPVTLAGSAIRSGALIDRGKPQPQHNVTRRASHAAYEIASVAPEDLDVCEVHDAFTIGEYEHYESLGLCAPGQAGMLIETGATELSTPGVVVSPGGGLLSRGHPIGATGAAQMAEIVTQLRGEAGDRQVDHARVGLTHTMGGTDYQLESNVCVVHILTT</sequence>
<proteinExistence type="predicted"/>
<evidence type="ECO:0000259" key="1">
    <source>
        <dbReference type="Pfam" id="PF00108"/>
    </source>
</evidence>
<dbReference type="Proteomes" id="UP001550628">
    <property type="component" value="Unassembled WGS sequence"/>
</dbReference>
<dbReference type="InterPro" id="IPR055140">
    <property type="entry name" value="Thiolase_C_2"/>
</dbReference>
<evidence type="ECO:0000313" key="3">
    <source>
        <dbReference type="EMBL" id="MEU1957254.1"/>
    </source>
</evidence>
<dbReference type="InterPro" id="IPR016039">
    <property type="entry name" value="Thiolase-like"/>
</dbReference>
<dbReference type="Pfam" id="PF00108">
    <property type="entry name" value="Thiolase_N"/>
    <property type="match status" value="1"/>
</dbReference>